<sequence length="212" mass="24207">MASHGNDFTSHYHKFTIKKVLTQDDVQPGTDFITLINEDVVKQICSYRSPDIKLLIQDVDTNSDHEVYFHSYTRYAITFYGLWRSNFIDRRSLSAGDEIGFYYNPNSTKLCFSVLVGSGSCYVLGLGIQQPGPFCGRLRSLGSTCIMGAIIVLKLRNDNHREEFESERALERDIAYCVVPCYHVLFALQPLVVGLWKVWTMEPPIIAVLLFY</sequence>
<keyword evidence="2" id="KW-0805">Transcription regulation</keyword>
<keyword evidence="3" id="KW-0238">DNA-binding</keyword>
<proteinExistence type="predicted"/>
<comment type="subcellular location">
    <subcellularLocation>
        <location evidence="1">Nucleus</location>
    </subcellularLocation>
</comment>
<dbReference type="PANTHER" id="PTHR34269">
    <property type="entry name" value="TRANSCRIPTION FACTOR B3-DOMAIN FAMILY-RELATED"/>
    <property type="match status" value="1"/>
</dbReference>
<dbReference type="InterPro" id="IPR015300">
    <property type="entry name" value="DNA-bd_pseudobarrel_sf"/>
</dbReference>
<gene>
    <name evidence="6" type="ORF">Dsin_015890</name>
</gene>
<evidence type="ECO:0000256" key="5">
    <source>
        <dbReference type="ARBA" id="ARBA00023242"/>
    </source>
</evidence>
<dbReference type="Proteomes" id="UP001281410">
    <property type="component" value="Unassembled WGS sequence"/>
</dbReference>
<dbReference type="GO" id="GO:0005634">
    <property type="term" value="C:nucleus"/>
    <property type="evidence" value="ECO:0007669"/>
    <property type="project" value="UniProtKB-SubCell"/>
</dbReference>
<organism evidence="6 7">
    <name type="scientific">Dipteronia sinensis</name>
    <dbReference type="NCBI Taxonomy" id="43782"/>
    <lineage>
        <taxon>Eukaryota</taxon>
        <taxon>Viridiplantae</taxon>
        <taxon>Streptophyta</taxon>
        <taxon>Embryophyta</taxon>
        <taxon>Tracheophyta</taxon>
        <taxon>Spermatophyta</taxon>
        <taxon>Magnoliopsida</taxon>
        <taxon>eudicotyledons</taxon>
        <taxon>Gunneridae</taxon>
        <taxon>Pentapetalae</taxon>
        <taxon>rosids</taxon>
        <taxon>malvids</taxon>
        <taxon>Sapindales</taxon>
        <taxon>Sapindaceae</taxon>
        <taxon>Hippocastanoideae</taxon>
        <taxon>Acereae</taxon>
        <taxon>Dipteronia</taxon>
    </lineage>
</organism>
<keyword evidence="5" id="KW-0539">Nucleus</keyword>
<dbReference type="AlphaFoldDB" id="A0AAE0ACD2"/>
<evidence type="ECO:0000256" key="3">
    <source>
        <dbReference type="ARBA" id="ARBA00023125"/>
    </source>
</evidence>
<dbReference type="Gene3D" id="2.40.330.10">
    <property type="entry name" value="DNA-binding pseudobarrel domain"/>
    <property type="match status" value="1"/>
</dbReference>
<evidence type="ECO:0000313" key="7">
    <source>
        <dbReference type="Proteomes" id="UP001281410"/>
    </source>
</evidence>
<evidence type="ECO:0000256" key="2">
    <source>
        <dbReference type="ARBA" id="ARBA00023015"/>
    </source>
</evidence>
<keyword evidence="7" id="KW-1185">Reference proteome</keyword>
<evidence type="ECO:0008006" key="8">
    <source>
        <dbReference type="Google" id="ProtNLM"/>
    </source>
</evidence>
<comment type="caution">
    <text evidence="6">The sequence shown here is derived from an EMBL/GenBank/DDBJ whole genome shotgun (WGS) entry which is preliminary data.</text>
</comment>
<dbReference type="GO" id="GO:0003677">
    <property type="term" value="F:DNA binding"/>
    <property type="evidence" value="ECO:0007669"/>
    <property type="project" value="UniProtKB-KW"/>
</dbReference>
<reference evidence="6" key="1">
    <citation type="journal article" date="2023" name="Plant J.">
        <title>Genome sequences and population genomics provide insights into the demographic history, inbreeding, and mutation load of two 'living fossil' tree species of Dipteronia.</title>
        <authorList>
            <person name="Feng Y."/>
            <person name="Comes H.P."/>
            <person name="Chen J."/>
            <person name="Zhu S."/>
            <person name="Lu R."/>
            <person name="Zhang X."/>
            <person name="Li P."/>
            <person name="Qiu J."/>
            <person name="Olsen K.M."/>
            <person name="Qiu Y."/>
        </authorList>
    </citation>
    <scope>NUCLEOTIDE SEQUENCE</scope>
    <source>
        <strain evidence="6">NBL</strain>
    </source>
</reference>
<accession>A0AAE0ACD2</accession>
<name>A0AAE0ACD2_9ROSI</name>
<evidence type="ECO:0000256" key="4">
    <source>
        <dbReference type="ARBA" id="ARBA00023163"/>
    </source>
</evidence>
<dbReference type="PANTHER" id="PTHR34269:SF11">
    <property type="entry name" value="B3 DOMAIN PROTEIN"/>
    <property type="match status" value="1"/>
</dbReference>
<keyword evidence="4" id="KW-0804">Transcription</keyword>
<dbReference type="EMBL" id="JANJYJ010000005">
    <property type="protein sequence ID" value="KAK3211184.1"/>
    <property type="molecule type" value="Genomic_DNA"/>
</dbReference>
<evidence type="ECO:0000256" key="1">
    <source>
        <dbReference type="ARBA" id="ARBA00004123"/>
    </source>
</evidence>
<dbReference type="InterPro" id="IPR051442">
    <property type="entry name" value="B3_domain"/>
</dbReference>
<evidence type="ECO:0000313" key="6">
    <source>
        <dbReference type="EMBL" id="KAK3211184.1"/>
    </source>
</evidence>
<protein>
    <recommendedName>
        <fullName evidence="8">TF-B3 domain-containing protein</fullName>
    </recommendedName>
</protein>